<organism evidence="1 2">
    <name type="scientific">Pseudoalteromonas marina</name>
    <dbReference type="NCBI Taxonomy" id="267375"/>
    <lineage>
        <taxon>Bacteria</taxon>
        <taxon>Pseudomonadati</taxon>
        <taxon>Pseudomonadota</taxon>
        <taxon>Gammaproteobacteria</taxon>
        <taxon>Alteromonadales</taxon>
        <taxon>Pseudoalteromonadaceae</taxon>
        <taxon>Pseudoalteromonas</taxon>
    </lineage>
</organism>
<comment type="caution">
    <text evidence="1">The sequence shown here is derived from an EMBL/GenBank/DDBJ whole genome shotgun (WGS) entry which is preliminary data.</text>
</comment>
<feature type="non-terminal residue" evidence="1">
    <location>
        <position position="87"/>
    </location>
</feature>
<accession>A0ABT9FK80</accession>
<sequence length="87" mass="9082">GGTNGNGYRNQFNLGSGAEALDVHQGCQIDFPESGFLYSVSDGNIITHVDSDGNVVDTGSGSSCATFDNECFSQAVVAYNEGGVFEY</sequence>
<feature type="non-terminal residue" evidence="1">
    <location>
        <position position="1"/>
    </location>
</feature>
<evidence type="ECO:0000313" key="1">
    <source>
        <dbReference type="EMBL" id="MDP2567174.1"/>
    </source>
</evidence>
<dbReference type="Proteomes" id="UP001177212">
    <property type="component" value="Unassembled WGS sequence"/>
</dbReference>
<evidence type="ECO:0000313" key="2">
    <source>
        <dbReference type="Proteomes" id="UP001177212"/>
    </source>
</evidence>
<protein>
    <submittedName>
        <fullName evidence="1">Uncharacterized protein</fullName>
    </submittedName>
</protein>
<reference evidence="1" key="1">
    <citation type="submission" date="2023-07" db="EMBL/GenBank/DDBJ databases">
        <title>Genome content predicts the carbon catabolic preferences of heterotrophic bacteria.</title>
        <authorList>
            <person name="Gralka M."/>
        </authorList>
    </citation>
    <scope>NUCLEOTIDE SEQUENCE</scope>
    <source>
        <strain evidence="1">4G09</strain>
    </source>
</reference>
<name>A0ABT9FK80_9GAMM</name>
<dbReference type="RefSeq" id="WP_305473516.1">
    <property type="nucleotide sequence ID" value="NZ_JAUYVT010000128.1"/>
</dbReference>
<dbReference type="EMBL" id="JAUYVT010000128">
    <property type="protein sequence ID" value="MDP2567174.1"/>
    <property type="molecule type" value="Genomic_DNA"/>
</dbReference>
<keyword evidence="2" id="KW-1185">Reference proteome</keyword>
<gene>
    <name evidence="1" type="ORF">Q8W34_21375</name>
</gene>
<proteinExistence type="predicted"/>